<organism evidence="1 2">
    <name type="scientific">Pseudomonas sessilinigenes</name>
    <dbReference type="NCBI Taxonomy" id="658629"/>
    <lineage>
        <taxon>Bacteria</taxon>
        <taxon>Pseudomonadati</taxon>
        <taxon>Pseudomonadota</taxon>
        <taxon>Gammaproteobacteria</taxon>
        <taxon>Pseudomonadales</taxon>
        <taxon>Pseudomonadaceae</taxon>
        <taxon>Pseudomonas</taxon>
    </lineage>
</organism>
<evidence type="ECO:0000313" key="2">
    <source>
        <dbReference type="Proteomes" id="UP000693952"/>
    </source>
</evidence>
<sequence>MRSSTTYFPKIHADAEFNQSALVHAHRAGVNAVELDLLSQAITRLVRDHSTIVPGAMCDNFAEMENLGYVRLTPTSSGTLEVALLCPGPLLSNYFWSVWVPRHLFECSMKVTVLPRLDDDAITQYCTVAFRIPGDREAARFFLMDLGSKYPGHDPEIIAIQAGNQLRTELHE</sequence>
<reference evidence="1" key="1">
    <citation type="submission" date="2021-06" db="EMBL/GenBank/DDBJ databases">
        <title>Updating the genus Pseudomonas: Description of 43 new species and partition of the Pseudomonas putida group.</title>
        <authorList>
            <person name="Girard L."/>
            <person name="Lood C."/>
            <person name="Vandamme P."/>
            <person name="Rokni-Zadeh H."/>
            <person name="van Noort V."/>
            <person name="Hofte M."/>
            <person name="Lavigne R."/>
            <person name="De Mot R."/>
        </authorList>
    </citation>
    <scope>NUCLEOTIDE SEQUENCE</scope>
    <source>
        <strain evidence="1">CMR12a</strain>
    </source>
</reference>
<keyword evidence="2" id="KW-1185">Reference proteome</keyword>
<evidence type="ECO:0000313" key="1">
    <source>
        <dbReference type="EMBL" id="QXH37909.1"/>
    </source>
</evidence>
<proteinExistence type="predicted"/>
<dbReference type="Proteomes" id="UP000693952">
    <property type="component" value="Chromosome"/>
</dbReference>
<protein>
    <submittedName>
        <fullName evidence="1">Uncharacterized protein</fullName>
    </submittedName>
</protein>
<name>A0ABX8MFM0_9PSED</name>
<accession>A0ABX8MFM0</accession>
<dbReference type="EMBL" id="CP077074">
    <property type="protein sequence ID" value="QXH37909.1"/>
    <property type="molecule type" value="Genomic_DNA"/>
</dbReference>
<gene>
    <name evidence="1" type="ORF">KSS89_16590</name>
</gene>
<dbReference type="RefSeq" id="WP_124346931.1">
    <property type="nucleotide sequence ID" value="NZ_CP027706.1"/>
</dbReference>